<accession>A0A2S1SHS0</accession>
<evidence type="ECO:0000256" key="1">
    <source>
        <dbReference type="SAM" id="Coils"/>
    </source>
</evidence>
<evidence type="ECO:0008006" key="5">
    <source>
        <dbReference type="Google" id="ProtNLM"/>
    </source>
</evidence>
<dbReference type="KEGG" id="fpal:HYN49_08280"/>
<protein>
    <recommendedName>
        <fullName evidence="5">DUF4407 domain-containing protein</fullName>
    </recommendedName>
</protein>
<feature type="transmembrane region" description="Helical" evidence="2">
    <location>
        <begin position="381"/>
        <end position="402"/>
    </location>
</feature>
<dbReference type="OrthoDB" id="594406at2"/>
<keyword evidence="2" id="KW-0472">Membrane</keyword>
<name>A0A2S1SHS0_9FLAO</name>
<dbReference type="EMBL" id="CP029187">
    <property type="protein sequence ID" value="AWI25897.1"/>
    <property type="molecule type" value="Genomic_DNA"/>
</dbReference>
<dbReference type="Pfam" id="PF14362">
    <property type="entry name" value="DUF4407"/>
    <property type="match status" value="1"/>
</dbReference>
<gene>
    <name evidence="3" type="ORF">HYN49_08280</name>
</gene>
<feature type="transmembrane region" description="Helical" evidence="2">
    <location>
        <begin position="269"/>
        <end position="291"/>
    </location>
</feature>
<keyword evidence="2" id="KW-1133">Transmembrane helix</keyword>
<proteinExistence type="predicted"/>
<evidence type="ECO:0000313" key="3">
    <source>
        <dbReference type="EMBL" id="AWI25897.1"/>
    </source>
</evidence>
<feature type="transmembrane region" description="Helical" evidence="2">
    <location>
        <begin position="61"/>
        <end position="81"/>
    </location>
</feature>
<evidence type="ECO:0000256" key="2">
    <source>
        <dbReference type="SAM" id="Phobius"/>
    </source>
</evidence>
<keyword evidence="2" id="KW-0812">Transmembrane</keyword>
<dbReference type="AlphaFoldDB" id="A0A2S1SHS0"/>
<feature type="coiled-coil region" evidence="1">
    <location>
        <begin position="206"/>
        <end position="233"/>
    </location>
</feature>
<feature type="transmembrane region" description="Helical" evidence="2">
    <location>
        <begin position="101"/>
        <end position="123"/>
    </location>
</feature>
<dbReference type="Proteomes" id="UP000244937">
    <property type="component" value="Chromosome"/>
</dbReference>
<feature type="transmembrane region" description="Helical" evidence="2">
    <location>
        <begin position="29"/>
        <end position="49"/>
    </location>
</feature>
<reference evidence="3 4" key="1">
    <citation type="submission" date="2018-05" db="EMBL/GenBank/DDBJ databases">
        <title>Genome sequencing of Flavobacterium sp. HYN0049.</title>
        <authorList>
            <person name="Yi H."/>
            <person name="Baek C."/>
        </authorList>
    </citation>
    <scope>NUCLEOTIDE SEQUENCE [LARGE SCALE GENOMIC DNA]</scope>
    <source>
        <strain evidence="3 4">HYN0049</strain>
    </source>
</reference>
<sequence length="417" mass="46867">MFSNFFIWCAGSDTNVLSKCEGSVRTKHVGLGTLVVIPAILGFVSMSYALTTIELVNANKYLPLLGGAVWGMIIFAFDRYIVSTHRKKQGNISELTSITFYLRLVFAFVLGIVVSHPIVVLIFNGSITNRIEKDKVEAINREESSHNMALADYSQKLKELEDKKSCLQSAKSAEETGLKKVFDCGVSTSGHPNHNSNGSASQYPFTKEIQKRIELADEEIKAEKERIALYMQTTLLPNKERSIKRINDAPSDYLKREKTLEKLVKENSIVWLTQFFLMLAFMLVDILPLIFKTFSPFSMYDKILVDDSDILKQLNIESRTKSLQDAYDDISSDYVAAFSKAWNIARISKKYQFNKNILIGFCSGIVITIGLFLYGDVKISTNQLFSLMTISSIVVSIISNFATDLIKKISISLSEPL</sequence>
<dbReference type="InterPro" id="IPR025519">
    <property type="entry name" value="DUF4407"/>
</dbReference>
<dbReference type="RefSeq" id="WP_108903681.1">
    <property type="nucleotide sequence ID" value="NZ_CP029187.1"/>
</dbReference>
<keyword evidence="4" id="KW-1185">Reference proteome</keyword>
<feature type="coiled-coil region" evidence="1">
    <location>
        <begin position="143"/>
        <end position="170"/>
    </location>
</feature>
<feature type="transmembrane region" description="Helical" evidence="2">
    <location>
        <begin position="356"/>
        <end position="375"/>
    </location>
</feature>
<keyword evidence="1" id="KW-0175">Coiled coil</keyword>
<organism evidence="3 4">
    <name type="scientific">Flavobacterium pallidum</name>
    <dbReference type="NCBI Taxonomy" id="2172098"/>
    <lineage>
        <taxon>Bacteria</taxon>
        <taxon>Pseudomonadati</taxon>
        <taxon>Bacteroidota</taxon>
        <taxon>Flavobacteriia</taxon>
        <taxon>Flavobacteriales</taxon>
        <taxon>Flavobacteriaceae</taxon>
        <taxon>Flavobacterium</taxon>
    </lineage>
</organism>
<evidence type="ECO:0000313" key="4">
    <source>
        <dbReference type="Proteomes" id="UP000244937"/>
    </source>
</evidence>